<keyword evidence="4" id="KW-1003">Cell membrane</keyword>
<dbReference type="PANTHER" id="PTHR30472">
    <property type="entry name" value="FERRIC ENTEROBACTIN TRANSPORT SYSTEM PERMEASE PROTEIN"/>
    <property type="match status" value="1"/>
</dbReference>
<dbReference type="SUPFAM" id="SSF81345">
    <property type="entry name" value="ABC transporter involved in vitamin B12 uptake, BtuC"/>
    <property type="match status" value="1"/>
</dbReference>
<dbReference type="GO" id="GO:0033214">
    <property type="term" value="P:siderophore-iron import into cell"/>
    <property type="evidence" value="ECO:0007669"/>
    <property type="project" value="TreeGrafter"/>
</dbReference>
<evidence type="ECO:0000256" key="7">
    <source>
        <dbReference type="ARBA" id="ARBA00023136"/>
    </source>
</evidence>
<feature type="transmembrane region" description="Helical" evidence="8">
    <location>
        <begin position="236"/>
        <end position="263"/>
    </location>
</feature>
<dbReference type="GO" id="GO:0005886">
    <property type="term" value="C:plasma membrane"/>
    <property type="evidence" value="ECO:0007669"/>
    <property type="project" value="UniProtKB-SubCell"/>
</dbReference>
<gene>
    <name evidence="9" type="ORF">PQJ61_17165</name>
</gene>
<dbReference type="Pfam" id="PF01032">
    <property type="entry name" value="FecCD"/>
    <property type="match status" value="1"/>
</dbReference>
<evidence type="ECO:0000256" key="8">
    <source>
        <dbReference type="SAM" id="Phobius"/>
    </source>
</evidence>
<dbReference type="EMBL" id="JAQQAL010000049">
    <property type="protein sequence ID" value="MDC7228495.1"/>
    <property type="molecule type" value="Genomic_DNA"/>
</dbReference>
<protein>
    <submittedName>
        <fullName evidence="9">Iron ABC transporter permease</fullName>
    </submittedName>
</protein>
<proteinExistence type="inferred from homology"/>
<feature type="transmembrane region" description="Helical" evidence="8">
    <location>
        <begin position="115"/>
        <end position="134"/>
    </location>
</feature>
<keyword evidence="3" id="KW-0813">Transport</keyword>
<dbReference type="InterPro" id="IPR037294">
    <property type="entry name" value="ABC_BtuC-like"/>
</dbReference>
<evidence type="ECO:0000256" key="4">
    <source>
        <dbReference type="ARBA" id="ARBA00022475"/>
    </source>
</evidence>
<keyword evidence="7 8" id="KW-0472">Membrane</keyword>
<sequence>MNNRKNAGLRLLLLAAALLILYAVSLLLGRYPTPGLTSPAVLRGDRMAQLILTSIRLPRCTAAVLLGAALGCGGLVFQLIFANPLVEPGFLGISQGAAFGAGLAILLGGQALLQIQLFAAAAALAGLALSYFLAQRLRFGGWLLRLLLAGIAVSALFSAGLGFIKTVADPLTQLPELSYWMLGGLSGITAQQLLKALPAIVLPMLILFTLRWRINILSARDQSAYSMGLNPKAGRLLILCLAVIPVAAVTALSGIVMWVGLIVPHLARKLFGADASRSLPGAILIGGIFGLVCDNAARLLFPGEIPLGIMTALLGVTLFIIILTRPETEQTC</sequence>
<dbReference type="AlphaFoldDB" id="A0AAJ1IJY4"/>
<dbReference type="InterPro" id="IPR000522">
    <property type="entry name" value="ABC_transptr_permease_BtuC"/>
</dbReference>
<dbReference type="GO" id="GO:0022857">
    <property type="term" value="F:transmembrane transporter activity"/>
    <property type="evidence" value="ECO:0007669"/>
    <property type="project" value="InterPro"/>
</dbReference>
<evidence type="ECO:0000313" key="9">
    <source>
        <dbReference type="EMBL" id="MDC7228495.1"/>
    </source>
</evidence>
<comment type="caution">
    <text evidence="9">The sequence shown here is derived from an EMBL/GenBank/DDBJ whole genome shotgun (WGS) entry which is preliminary data.</text>
</comment>
<reference evidence="9 10" key="1">
    <citation type="submission" date="2022-12" db="EMBL/GenBank/DDBJ databases">
        <title>Metagenome assembled genome from gulf of manar.</title>
        <authorList>
            <person name="Kohli P."/>
            <person name="Pk S."/>
            <person name="Venkata Ramana C."/>
            <person name="Sasikala C."/>
        </authorList>
    </citation>
    <scope>NUCLEOTIDE SEQUENCE [LARGE SCALE GENOMIC DNA]</scope>
    <source>
        <strain evidence="9">JB008</strain>
    </source>
</reference>
<feature type="transmembrane region" description="Helical" evidence="8">
    <location>
        <begin position="61"/>
        <end position="82"/>
    </location>
</feature>
<evidence type="ECO:0000256" key="2">
    <source>
        <dbReference type="ARBA" id="ARBA00007935"/>
    </source>
</evidence>
<keyword evidence="5 8" id="KW-0812">Transmembrane</keyword>
<evidence type="ECO:0000256" key="6">
    <source>
        <dbReference type="ARBA" id="ARBA00022989"/>
    </source>
</evidence>
<evidence type="ECO:0000256" key="5">
    <source>
        <dbReference type="ARBA" id="ARBA00022692"/>
    </source>
</evidence>
<accession>A0AAJ1IJY4</accession>
<dbReference type="Proteomes" id="UP001221217">
    <property type="component" value="Unassembled WGS sequence"/>
</dbReference>
<dbReference type="CDD" id="cd06550">
    <property type="entry name" value="TM_ABC_iron-siderophores_like"/>
    <property type="match status" value="1"/>
</dbReference>
<feature type="transmembrane region" description="Helical" evidence="8">
    <location>
        <begin position="305"/>
        <end position="323"/>
    </location>
</feature>
<organism evidence="9 10">
    <name type="scientific">Candidatus Thalassospirochaeta sargassi</name>
    <dbReference type="NCBI Taxonomy" id="3119039"/>
    <lineage>
        <taxon>Bacteria</taxon>
        <taxon>Pseudomonadati</taxon>
        <taxon>Spirochaetota</taxon>
        <taxon>Spirochaetia</taxon>
        <taxon>Spirochaetales</taxon>
        <taxon>Spirochaetaceae</taxon>
        <taxon>Candidatus Thalassospirochaeta</taxon>
    </lineage>
</organism>
<comment type="subcellular location">
    <subcellularLocation>
        <location evidence="1">Cell membrane</location>
        <topology evidence="1">Multi-pass membrane protein</topology>
    </subcellularLocation>
</comment>
<comment type="similarity">
    <text evidence="2">Belongs to the binding-protein-dependent transport system permease family. FecCD subfamily.</text>
</comment>
<name>A0AAJ1IJY4_9SPIO</name>
<evidence type="ECO:0000256" key="3">
    <source>
        <dbReference type="ARBA" id="ARBA00022448"/>
    </source>
</evidence>
<feature type="transmembrane region" description="Helical" evidence="8">
    <location>
        <begin position="146"/>
        <end position="168"/>
    </location>
</feature>
<evidence type="ECO:0000313" key="10">
    <source>
        <dbReference type="Proteomes" id="UP001221217"/>
    </source>
</evidence>
<dbReference type="Gene3D" id="1.10.3470.10">
    <property type="entry name" value="ABC transporter involved in vitamin B12 uptake, BtuC"/>
    <property type="match status" value="1"/>
</dbReference>
<evidence type="ECO:0000256" key="1">
    <source>
        <dbReference type="ARBA" id="ARBA00004651"/>
    </source>
</evidence>
<keyword evidence="6 8" id="KW-1133">Transmembrane helix</keyword>
<feature type="transmembrane region" description="Helical" evidence="8">
    <location>
        <begin position="89"/>
        <end position="109"/>
    </location>
</feature>
<feature type="transmembrane region" description="Helical" evidence="8">
    <location>
        <begin position="275"/>
        <end position="293"/>
    </location>
</feature>
<dbReference type="PANTHER" id="PTHR30472:SF70">
    <property type="entry name" value="MOLYBDATE IMPORT SYSTEM PERMEASE PROTEIN MOLB"/>
    <property type="match status" value="1"/>
</dbReference>
<feature type="transmembrane region" description="Helical" evidence="8">
    <location>
        <begin position="188"/>
        <end position="210"/>
    </location>
</feature>